<evidence type="ECO:0000256" key="1">
    <source>
        <dbReference type="ARBA" id="ARBA00008779"/>
    </source>
</evidence>
<keyword evidence="2" id="KW-0479">Metal-binding</keyword>
<evidence type="ECO:0000256" key="2">
    <source>
        <dbReference type="ARBA" id="ARBA00022723"/>
    </source>
</evidence>
<evidence type="ECO:0000256" key="4">
    <source>
        <dbReference type="ARBA" id="ARBA00022837"/>
    </source>
</evidence>
<keyword evidence="4" id="KW-0106">Calcium</keyword>
<name>A0ABW4ZF01_9BACT</name>
<evidence type="ECO:0000256" key="5">
    <source>
        <dbReference type="SAM" id="MobiDB-lite"/>
    </source>
</evidence>
<comment type="similarity">
    <text evidence="1">Belongs to the sulfatase family.</text>
</comment>
<sequence>MMRKFRESLISLIIGTVGMMQAGEKPNIVVILADDMGYGELSCLNPEKGKIKTPALDQIASEGMVFTDGHSGSSVCTPTRYGLMTGRYAWRTKLQSGVLTGGESLIKADRLTVAKLLKGQGYDTAMIGKWHLGMLFDGKKESGKVAVGTKVSHGPIERGGFDVFHGFHHARQMSLWIDGQEVTKNLEPVEMLPMLTQAAVDYIDGRKGQEKPFFLYVPWNSPHSPVVPSKEWKGKSGLNAHADFVMQTDASYGQVVDALKRNGLYENTLVICSADNGTSAPTSKMKDLISKGHHPSADLRGSKADLWDGGHRVPFIVSWPGKVKAGTRSDALVCLTDVMATAADILDVNLPASEGVDSLSMLPALTGKKEGVRTNVVHHSVSGLFAIRDGEWKLLISPGSGGWTAPRPGAAAAKGEPMLQLYNMDKDLGEQNNLIESMPEKAKALRGLLDMQIERGRSTPGEAQKNDVPIKVEKISQVKKNKKKK</sequence>
<evidence type="ECO:0000256" key="3">
    <source>
        <dbReference type="ARBA" id="ARBA00022801"/>
    </source>
</evidence>
<evidence type="ECO:0000313" key="8">
    <source>
        <dbReference type="Proteomes" id="UP001597389"/>
    </source>
</evidence>
<dbReference type="SUPFAM" id="SSF53649">
    <property type="entry name" value="Alkaline phosphatase-like"/>
    <property type="match status" value="1"/>
</dbReference>
<keyword evidence="3" id="KW-0378">Hydrolase</keyword>
<protein>
    <submittedName>
        <fullName evidence="7">Arylsulfatase</fullName>
    </submittedName>
</protein>
<organism evidence="7 8">
    <name type="scientific">Rubritalea tangerina</name>
    <dbReference type="NCBI Taxonomy" id="430798"/>
    <lineage>
        <taxon>Bacteria</taxon>
        <taxon>Pseudomonadati</taxon>
        <taxon>Verrucomicrobiota</taxon>
        <taxon>Verrucomicrobiia</taxon>
        <taxon>Verrucomicrobiales</taxon>
        <taxon>Rubritaleaceae</taxon>
        <taxon>Rubritalea</taxon>
    </lineage>
</organism>
<evidence type="ECO:0000313" key="7">
    <source>
        <dbReference type="EMBL" id="MFD2160285.1"/>
    </source>
</evidence>
<keyword evidence="8" id="KW-1185">Reference proteome</keyword>
<dbReference type="CDD" id="cd16143">
    <property type="entry name" value="ARS_like"/>
    <property type="match status" value="1"/>
</dbReference>
<dbReference type="EMBL" id="JBHUJB010000075">
    <property type="protein sequence ID" value="MFD2160285.1"/>
    <property type="molecule type" value="Genomic_DNA"/>
</dbReference>
<proteinExistence type="inferred from homology"/>
<accession>A0ABW4ZF01</accession>
<dbReference type="PANTHER" id="PTHR42693:SF53">
    <property type="entry name" value="ENDO-4-O-SULFATASE"/>
    <property type="match status" value="1"/>
</dbReference>
<dbReference type="InterPro" id="IPR050738">
    <property type="entry name" value="Sulfatase"/>
</dbReference>
<dbReference type="InterPro" id="IPR000917">
    <property type="entry name" value="Sulfatase_N"/>
</dbReference>
<reference evidence="8" key="1">
    <citation type="journal article" date="2019" name="Int. J. Syst. Evol. Microbiol.">
        <title>The Global Catalogue of Microorganisms (GCM) 10K type strain sequencing project: providing services to taxonomists for standard genome sequencing and annotation.</title>
        <authorList>
            <consortium name="The Broad Institute Genomics Platform"/>
            <consortium name="The Broad Institute Genome Sequencing Center for Infectious Disease"/>
            <person name="Wu L."/>
            <person name="Ma J."/>
        </authorList>
    </citation>
    <scope>NUCLEOTIDE SEQUENCE [LARGE SCALE GENOMIC DNA]</scope>
    <source>
        <strain evidence="8">CCUG 57942</strain>
    </source>
</reference>
<dbReference type="Proteomes" id="UP001597389">
    <property type="component" value="Unassembled WGS sequence"/>
</dbReference>
<gene>
    <name evidence="7" type="ORF">ACFSW8_15385</name>
</gene>
<feature type="region of interest" description="Disordered" evidence="5">
    <location>
        <begin position="454"/>
        <end position="485"/>
    </location>
</feature>
<dbReference type="Gene3D" id="3.40.720.10">
    <property type="entry name" value="Alkaline Phosphatase, subunit A"/>
    <property type="match status" value="1"/>
</dbReference>
<dbReference type="InterPro" id="IPR024607">
    <property type="entry name" value="Sulfatase_CS"/>
</dbReference>
<feature type="domain" description="Sulfatase N-terminal" evidence="6">
    <location>
        <begin position="26"/>
        <end position="348"/>
    </location>
</feature>
<dbReference type="Pfam" id="PF00884">
    <property type="entry name" value="Sulfatase"/>
    <property type="match status" value="1"/>
</dbReference>
<comment type="caution">
    <text evidence="7">The sequence shown here is derived from an EMBL/GenBank/DDBJ whole genome shotgun (WGS) entry which is preliminary data.</text>
</comment>
<dbReference type="Gene3D" id="3.30.1120.10">
    <property type="match status" value="1"/>
</dbReference>
<dbReference type="PROSITE" id="PS00523">
    <property type="entry name" value="SULFATASE_1"/>
    <property type="match status" value="1"/>
</dbReference>
<feature type="compositionally biased region" description="Basic and acidic residues" evidence="5">
    <location>
        <begin position="464"/>
        <end position="476"/>
    </location>
</feature>
<dbReference type="InterPro" id="IPR017850">
    <property type="entry name" value="Alkaline_phosphatase_core_sf"/>
</dbReference>
<dbReference type="PANTHER" id="PTHR42693">
    <property type="entry name" value="ARYLSULFATASE FAMILY MEMBER"/>
    <property type="match status" value="1"/>
</dbReference>
<evidence type="ECO:0000259" key="6">
    <source>
        <dbReference type="Pfam" id="PF00884"/>
    </source>
</evidence>
<dbReference type="PROSITE" id="PS00149">
    <property type="entry name" value="SULFATASE_2"/>
    <property type="match status" value="1"/>
</dbReference>